<comment type="caution">
    <text evidence="1">The sequence shown here is derived from an EMBL/GenBank/DDBJ whole genome shotgun (WGS) entry which is preliminary data.</text>
</comment>
<name>A0ACC2EUZ6_DIPCM</name>
<evidence type="ECO:0000313" key="1">
    <source>
        <dbReference type="EMBL" id="KAJ7570301.1"/>
    </source>
</evidence>
<sequence length="865" mass="95796">MAGQQQQDMRSWADLLHNSSQLLQSAAPSAPFPPIQRSLDQLESLSRQLKARTSRFDSSGQSIAATRLLAREGINADQLSRDLKAFELKTTFEDVFPVEATTVEEYLQQVHEMAILTAIQNAQRDNLKSFDDYIMKVREDDWQKQKRDFLNNLSRLPPTPAYGMGKTSTIKASSPQDLSLVPGTRRIQETHTQETLALGPQNMVEKKRAAYADVVSRLNSARERSLPFQVATAFNEAFSGIAGDPSSSKSVNMGKIWHLLQFLLGEATPPKGTLSRKMAMVIGARQHLEVGHEKYMLDIIQSHPAQAALGGSTGNLQRVRAFLRVRLRDYGILDFDATEMHRQPPMDTTWHQIYFCLRSGYYDEARSVAQTSRATRTFASQLVEWITTGGMVSSATAAAVAEESERMGRLGDRAGRSGYDKKKMLLYALVSGSRHQVERLLRDIPVLFNTIEDFMWFMLATVRVPESDSLLASTQEGLPLYTVEDLQAYLVKFDPTYYTKSGKDPLVYPYILALSLQLHAAIAYLMKEPNNEGYQIDAVHISIALADHGILSEGISGVHKPGIMDTVGEITSTIRHYGLSFIRQGNLAVALEYYVQAAAAIGGGAVSWSGHSSADQQRQRNMMLKQLLTEILMRDGGIALLLGPVGTGSEGALKRYLPDRQSQHNVLLDAARQCQDSGLYDKAVELLKRIEAFTLALDTVNQRLSEAISLVVSGHVDGEMKIAGLIQSGTDILEASRHSGAGSSSGREQLAEQQLAFRQLETILSFHRFARTGRYHDALRELSKLSFLPLTTQSPDRATTALQNVSPAVQACVPDLLKAAITCLNSTPDTDGTIRLLKNKIANFVANTLPRNWPHDLYEQVARML</sequence>
<reference evidence="2" key="1">
    <citation type="journal article" date="2024" name="Proc. Natl. Acad. Sci. U.S.A.">
        <title>Extraordinary preservation of gene collinearity over three hundred million years revealed in homosporous lycophytes.</title>
        <authorList>
            <person name="Li C."/>
            <person name="Wickell D."/>
            <person name="Kuo L.Y."/>
            <person name="Chen X."/>
            <person name="Nie B."/>
            <person name="Liao X."/>
            <person name="Peng D."/>
            <person name="Ji J."/>
            <person name="Jenkins J."/>
            <person name="Williams M."/>
            <person name="Shu S."/>
            <person name="Plott C."/>
            <person name="Barry K."/>
            <person name="Rajasekar S."/>
            <person name="Grimwood J."/>
            <person name="Han X."/>
            <person name="Sun S."/>
            <person name="Hou Z."/>
            <person name="He W."/>
            <person name="Dai G."/>
            <person name="Sun C."/>
            <person name="Schmutz J."/>
            <person name="Leebens-Mack J.H."/>
            <person name="Li F.W."/>
            <person name="Wang L."/>
        </authorList>
    </citation>
    <scope>NUCLEOTIDE SEQUENCE [LARGE SCALE GENOMIC DNA]</scope>
    <source>
        <strain evidence="2">cv. PW_Plant_1</strain>
    </source>
</reference>
<dbReference type="EMBL" id="CM055092">
    <property type="protein sequence ID" value="KAJ7570301.1"/>
    <property type="molecule type" value="Genomic_DNA"/>
</dbReference>
<proteinExistence type="predicted"/>
<evidence type="ECO:0000313" key="2">
    <source>
        <dbReference type="Proteomes" id="UP001162992"/>
    </source>
</evidence>
<accession>A0ACC2EUZ6</accession>
<keyword evidence="2" id="KW-1185">Reference proteome</keyword>
<organism evidence="1 2">
    <name type="scientific">Diphasiastrum complanatum</name>
    <name type="common">Issler's clubmoss</name>
    <name type="synonym">Lycopodium complanatum</name>
    <dbReference type="NCBI Taxonomy" id="34168"/>
    <lineage>
        <taxon>Eukaryota</taxon>
        <taxon>Viridiplantae</taxon>
        <taxon>Streptophyta</taxon>
        <taxon>Embryophyta</taxon>
        <taxon>Tracheophyta</taxon>
        <taxon>Lycopodiopsida</taxon>
        <taxon>Lycopodiales</taxon>
        <taxon>Lycopodiaceae</taxon>
        <taxon>Lycopodioideae</taxon>
        <taxon>Diphasiastrum</taxon>
    </lineage>
</organism>
<protein>
    <submittedName>
        <fullName evidence="1">Uncharacterized protein</fullName>
    </submittedName>
</protein>
<gene>
    <name evidence="1" type="ORF">O6H91_01G114000</name>
</gene>
<dbReference type="Proteomes" id="UP001162992">
    <property type="component" value="Chromosome 1"/>
</dbReference>